<evidence type="ECO:0000256" key="4">
    <source>
        <dbReference type="SAM" id="SignalP"/>
    </source>
</evidence>
<feature type="chain" id="PRO_5017391802" evidence="4">
    <location>
        <begin position="26"/>
        <end position="497"/>
    </location>
</feature>
<dbReference type="PANTHER" id="PTHR24107">
    <property type="entry name" value="YNEIN REGULATORY COMPLEX SUBUNIT 5"/>
    <property type="match status" value="1"/>
</dbReference>
<keyword evidence="2" id="KW-0963">Cytoplasm</keyword>
<dbReference type="Ensembl" id="ENSPLAT00000025069.1">
    <property type="protein sequence ID" value="ENSPLAP00000016192.1"/>
    <property type="gene ID" value="ENSPLAG00000020314.1"/>
</dbReference>
<dbReference type="STRING" id="48699.ENSPLAP00000016192"/>
<keyword evidence="6" id="KW-1185">Reference proteome</keyword>
<dbReference type="InterPro" id="IPR032675">
    <property type="entry name" value="LRR_dom_sf"/>
</dbReference>
<dbReference type="InterPro" id="IPR001611">
    <property type="entry name" value="Leu-rich_rpt"/>
</dbReference>
<dbReference type="GO" id="GO:0007018">
    <property type="term" value="P:microtubule-based movement"/>
    <property type="evidence" value="ECO:0007669"/>
    <property type="project" value="TreeGrafter"/>
</dbReference>
<dbReference type="Pfam" id="PF13516">
    <property type="entry name" value="LRR_6"/>
    <property type="match status" value="4"/>
</dbReference>
<sequence>MWKIAALGTLKKILFLYWCSEVLYSKTLRDYSGNEGSHFSLASQKINASRNSCKEIFPFPSPPPPTQCLGTSLENKIKMRSIIAEDPNWSLDLVPSLSSLCQRCIRFTFQHNKKYLFEKLTPELKDSIQSRLSLSLPLHVTADLVPDGLFWKRCCQQRWKICDISQYDYSWKRMFFERHLENLIELFIPEETEFKVILDALALCKNYVKRLNITQLLLTSRKFVKGREDDQNEIATLSNEEEDDPSICHFDFGPVLAELIHLEELHLVYTIKQCGMNFEWTMFQITDRDCRALTLAFKGCKTLKVLRIRQSQVDDKKCRPLLRCLMDHPSLIELDLAHNILRDGGARSVAELLSKGRLEKLNICNNEIDVHGAKILAQALSNNSTLRYLNMRLNQVRDEGGQAIVEALQNNTTLTYLHLGGNDLTSITAVVLSKVLLKNETLKTLNLSCNSLGELLYFAPLGIEYFRKKGPINSPLHFVSHKFQCIATGTKQKAHDF</sequence>
<organism evidence="5 6">
    <name type="scientific">Poecilia latipinna</name>
    <name type="common">sailfin molly</name>
    <dbReference type="NCBI Taxonomy" id="48699"/>
    <lineage>
        <taxon>Eukaryota</taxon>
        <taxon>Metazoa</taxon>
        <taxon>Chordata</taxon>
        <taxon>Craniata</taxon>
        <taxon>Vertebrata</taxon>
        <taxon>Euteleostomi</taxon>
        <taxon>Actinopterygii</taxon>
        <taxon>Neopterygii</taxon>
        <taxon>Teleostei</taxon>
        <taxon>Neoteleostei</taxon>
        <taxon>Acanthomorphata</taxon>
        <taxon>Ovalentaria</taxon>
        <taxon>Atherinomorphae</taxon>
        <taxon>Cyprinodontiformes</taxon>
        <taxon>Poeciliidae</taxon>
        <taxon>Poeciliinae</taxon>
        <taxon>Poecilia</taxon>
    </lineage>
</organism>
<reference evidence="5" key="1">
    <citation type="submission" date="2025-08" db="UniProtKB">
        <authorList>
            <consortium name="Ensembl"/>
        </authorList>
    </citation>
    <scope>IDENTIFICATION</scope>
</reference>
<accession>A0A3B3UU30</accession>
<dbReference type="AlphaFoldDB" id="A0A3B3UU30"/>
<name>A0A3B3UU30_9TELE</name>
<dbReference type="PROSITE" id="PS51450">
    <property type="entry name" value="LRR"/>
    <property type="match status" value="1"/>
</dbReference>
<keyword evidence="3" id="KW-0206">Cytoskeleton</keyword>
<dbReference type="InterPro" id="IPR052410">
    <property type="entry name" value="DRC5"/>
</dbReference>
<dbReference type="Gene3D" id="3.80.10.10">
    <property type="entry name" value="Ribonuclease Inhibitor"/>
    <property type="match status" value="1"/>
</dbReference>
<protein>
    <submittedName>
        <fullName evidence="5">T-complex-associated-testis-expressed 1</fullName>
    </submittedName>
</protein>
<evidence type="ECO:0000256" key="3">
    <source>
        <dbReference type="ARBA" id="ARBA00023212"/>
    </source>
</evidence>
<dbReference type="GO" id="GO:0005856">
    <property type="term" value="C:cytoskeleton"/>
    <property type="evidence" value="ECO:0007669"/>
    <property type="project" value="UniProtKB-SubCell"/>
</dbReference>
<keyword evidence="4" id="KW-0732">Signal</keyword>
<evidence type="ECO:0000313" key="6">
    <source>
        <dbReference type="Proteomes" id="UP000261500"/>
    </source>
</evidence>
<dbReference type="Proteomes" id="UP000261500">
    <property type="component" value="Unplaced"/>
</dbReference>
<evidence type="ECO:0000313" key="5">
    <source>
        <dbReference type="Ensembl" id="ENSPLAP00000016192.1"/>
    </source>
</evidence>
<dbReference type="PANTHER" id="PTHR24107:SF27">
    <property type="entry name" value="DYNEIN REGULATORY COMPLEX SUBUNIT 5"/>
    <property type="match status" value="1"/>
</dbReference>
<evidence type="ECO:0000256" key="2">
    <source>
        <dbReference type="ARBA" id="ARBA00022490"/>
    </source>
</evidence>
<dbReference type="SUPFAM" id="SSF52047">
    <property type="entry name" value="RNI-like"/>
    <property type="match status" value="1"/>
</dbReference>
<feature type="signal peptide" evidence="4">
    <location>
        <begin position="1"/>
        <end position="25"/>
    </location>
</feature>
<reference evidence="5" key="2">
    <citation type="submission" date="2025-09" db="UniProtKB">
        <authorList>
            <consortium name="Ensembl"/>
        </authorList>
    </citation>
    <scope>IDENTIFICATION</scope>
</reference>
<comment type="subcellular location">
    <subcellularLocation>
        <location evidence="1">Cytoplasm</location>
        <location evidence="1">Cytoskeleton</location>
    </subcellularLocation>
</comment>
<evidence type="ECO:0000256" key="1">
    <source>
        <dbReference type="ARBA" id="ARBA00004245"/>
    </source>
</evidence>
<dbReference type="GeneTree" id="ENSGT00940000159341"/>
<proteinExistence type="predicted"/>
<dbReference type="SMART" id="SM00368">
    <property type="entry name" value="LRR_RI"/>
    <property type="match status" value="4"/>
</dbReference>